<evidence type="ECO:0000313" key="4">
    <source>
        <dbReference type="Proteomes" id="UP000238083"/>
    </source>
</evidence>
<comment type="caution">
    <text evidence="3">The sequence shown here is derived from an EMBL/GenBank/DDBJ whole genome shotgun (WGS) entry which is preliminary data.</text>
</comment>
<dbReference type="PROSITE" id="PS51318">
    <property type="entry name" value="TAT"/>
    <property type="match status" value="1"/>
</dbReference>
<feature type="domain" description="SCP" evidence="2">
    <location>
        <begin position="53"/>
        <end position="167"/>
    </location>
</feature>
<dbReference type="PANTHER" id="PTHR31157:SF1">
    <property type="entry name" value="SCP DOMAIN-CONTAINING PROTEIN"/>
    <property type="match status" value="1"/>
</dbReference>
<proteinExistence type="predicted"/>
<gene>
    <name evidence="3" type="ORF">CLV37_10711</name>
</gene>
<organism evidence="3 4">
    <name type="scientific">Kineococcus rhizosphaerae</name>
    <dbReference type="NCBI Taxonomy" id="559628"/>
    <lineage>
        <taxon>Bacteria</taxon>
        <taxon>Bacillati</taxon>
        <taxon>Actinomycetota</taxon>
        <taxon>Actinomycetes</taxon>
        <taxon>Kineosporiales</taxon>
        <taxon>Kineosporiaceae</taxon>
        <taxon>Kineococcus</taxon>
    </lineage>
</organism>
<dbReference type="Gene3D" id="3.40.33.10">
    <property type="entry name" value="CAP"/>
    <property type="match status" value="1"/>
</dbReference>
<dbReference type="InterPro" id="IPR006311">
    <property type="entry name" value="TAT_signal"/>
</dbReference>
<name>A0A2T0R2A5_9ACTN</name>
<evidence type="ECO:0000313" key="3">
    <source>
        <dbReference type="EMBL" id="PRY13893.1"/>
    </source>
</evidence>
<evidence type="ECO:0000259" key="2">
    <source>
        <dbReference type="Pfam" id="PF00188"/>
    </source>
</evidence>
<sequence>MRRMTTHPRRTPRRVALALAAAATTLGSLALAPSASAEEVVPAAPDPAALRVLDLTNAARAQAGCAPLLLDPALGDAALRHTQDMAVHGVMSHTGTDGSTPRTRLAAEGLSPWITAENVAYGYDADGVVGAWLASPGHRRNILDCRLVAVGIAEQAGAIGPYWTQVFAG</sequence>
<accession>A0A2T0R2A5</accession>
<evidence type="ECO:0000256" key="1">
    <source>
        <dbReference type="SAM" id="SignalP"/>
    </source>
</evidence>
<feature type="signal peptide" evidence="1">
    <location>
        <begin position="1"/>
        <end position="37"/>
    </location>
</feature>
<reference evidence="3 4" key="1">
    <citation type="submission" date="2018-03" db="EMBL/GenBank/DDBJ databases">
        <title>Genomic Encyclopedia of Archaeal and Bacterial Type Strains, Phase II (KMG-II): from individual species to whole genera.</title>
        <authorList>
            <person name="Goeker M."/>
        </authorList>
    </citation>
    <scope>NUCLEOTIDE SEQUENCE [LARGE SCALE GENOMIC DNA]</scope>
    <source>
        <strain evidence="3 4">DSM 19711</strain>
    </source>
</reference>
<feature type="chain" id="PRO_5015574308" evidence="1">
    <location>
        <begin position="38"/>
        <end position="169"/>
    </location>
</feature>
<dbReference type="InterPro" id="IPR035940">
    <property type="entry name" value="CAP_sf"/>
</dbReference>
<dbReference type="SUPFAM" id="SSF55797">
    <property type="entry name" value="PR-1-like"/>
    <property type="match status" value="1"/>
</dbReference>
<keyword evidence="4" id="KW-1185">Reference proteome</keyword>
<dbReference type="EMBL" id="PVZF01000007">
    <property type="protein sequence ID" value="PRY13893.1"/>
    <property type="molecule type" value="Genomic_DNA"/>
</dbReference>
<dbReference type="PANTHER" id="PTHR31157">
    <property type="entry name" value="SCP DOMAIN-CONTAINING PROTEIN"/>
    <property type="match status" value="1"/>
</dbReference>
<dbReference type="InterPro" id="IPR014044">
    <property type="entry name" value="CAP_dom"/>
</dbReference>
<keyword evidence="1" id="KW-0732">Signal</keyword>
<dbReference type="AlphaFoldDB" id="A0A2T0R2A5"/>
<dbReference type="Proteomes" id="UP000238083">
    <property type="component" value="Unassembled WGS sequence"/>
</dbReference>
<dbReference type="CDD" id="cd05379">
    <property type="entry name" value="CAP_bacterial"/>
    <property type="match status" value="1"/>
</dbReference>
<protein>
    <submittedName>
        <fullName evidence="3">Uncharacterized protein YkwD</fullName>
    </submittedName>
</protein>
<dbReference type="Pfam" id="PF00188">
    <property type="entry name" value="CAP"/>
    <property type="match status" value="1"/>
</dbReference>